<dbReference type="GeneID" id="19892628"/>
<proteinExistence type="predicted"/>
<evidence type="ECO:0000259" key="1">
    <source>
        <dbReference type="PROSITE" id="PS50280"/>
    </source>
</evidence>
<organism evidence="2 3">
    <name type="scientific">Beauveria bassiana (strain ARSEF 2860)</name>
    <name type="common">White muscardine disease fungus</name>
    <name type="synonym">Tritirachium shiotae</name>
    <dbReference type="NCBI Taxonomy" id="655819"/>
    <lineage>
        <taxon>Eukaryota</taxon>
        <taxon>Fungi</taxon>
        <taxon>Dikarya</taxon>
        <taxon>Ascomycota</taxon>
        <taxon>Pezizomycotina</taxon>
        <taxon>Sordariomycetes</taxon>
        <taxon>Hypocreomycetidae</taxon>
        <taxon>Hypocreales</taxon>
        <taxon>Cordycipitaceae</taxon>
        <taxon>Beauveria</taxon>
    </lineage>
</organism>
<name>J5JBX7_BEAB2</name>
<feature type="domain" description="SET" evidence="1">
    <location>
        <begin position="334"/>
        <end position="481"/>
    </location>
</feature>
<dbReference type="STRING" id="655819.J5JBX7"/>
<sequence length="633" mass="70956">MYALQDVPGKGKGLVATEMIPNGTRILCEKPILWIPYKGLKSKEMESVVFRKTQALDDTQLDIVLSLRNVHEFNSVSEQYAGIIRTNGLPIGADGSDAGIFEHACRINHACSNNAQKSWNENLKRHTVHALRDIQQGEEITIFYLRTLESRSRRQANLKAKFLFTCSCSLCALGRKESRESDVRLGAILRLESLISQGGLEAILTSLLQMLRYSDEQIQCYEQHGPGDAGLARAFFDAAQMVITHGDLARGRIFARKAISEWERTAGNDCMEVIHHRKLSEDPSRSELYGLSMKWKTGVSDTPTGLQPNAFEDWLWRRKATNKKRNAKAHDKKKHIQTLFTMREIPGKGQGIVATTKIHKGTRILAESPLFIVQKKQPNVKVAGVDICREIERLSDKQKQDFFALHNSHGNRYTPELGICKTNALPLGSEATEGGLFLQASRINHSCRHNAQNTWNERLNKITIHVFRDIEEGEEITISYLSGSTLHHALGHLLQSDERLAKIESLDKKIGDGISIISTPLASLGAARSLLQLVEEEGIADARVPRVYYDAFQIAIANGDQARARVFAQRAKDAWVILQGDDGPDAIRLGKYADSPAAHRLFGTADKWKQAVAKVPTELNAQDFESWLWKQRR</sequence>
<dbReference type="EMBL" id="JH725209">
    <property type="protein sequence ID" value="EJP61426.1"/>
    <property type="molecule type" value="Genomic_DNA"/>
</dbReference>
<feature type="domain" description="SET" evidence="1">
    <location>
        <begin position="1"/>
        <end position="145"/>
    </location>
</feature>
<dbReference type="PANTHER" id="PTHR47332">
    <property type="entry name" value="SET DOMAIN-CONTAINING PROTEIN 5"/>
    <property type="match status" value="1"/>
</dbReference>
<keyword evidence="3" id="KW-1185">Reference proteome</keyword>
<dbReference type="Gene3D" id="2.170.270.10">
    <property type="entry name" value="SET domain"/>
    <property type="match status" value="2"/>
</dbReference>
<gene>
    <name evidence="2" type="ORF">BBA_09616</name>
</gene>
<dbReference type="InParanoid" id="J5JBX7"/>
<dbReference type="InterPro" id="IPR001214">
    <property type="entry name" value="SET_dom"/>
</dbReference>
<dbReference type="AlphaFoldDB" id="J5JBX7"/>
<protein>
    <submittedName>
        <fullName evidence="2">SET domain-containing protein 5</fullName>
    </submittedName>
</protein>
<dbReference type="OrthoDB" id="265717at2759"/>
<dbReference type="RefSeq" id="XP_008602935.1">
    <property type="nucleotide sequence ID" value="XM_008604713.1"/>
</dbReference>
<dbReference type="InterPro" id="IPR046341">
    <property type="entry name" value="SET_dom_sf"/>
</dbReference>
<accession>J5JBX7</accession>
<dbReference type="Pfam" id="PF00856">
    <property type="entry name" value="SET"/>
    <property type="match status" value="2"/>
</dbReference>
<dbReference type="InterPro" id="IPR053185">
    <property type="entry name" value="SET_domain_protein"/>
</dbReference>
<evidence type="ECO:0000313" key="2">
    <source>
        <dbReference type="EMBL" id="EJP61426.1"/>
    </source>
</evidence>
<dbReference type="Proteomes" id="UP000002762">
    <property type="component" value="Unassembled WGS sequence"/>
</dbReference>
<dbReference type="HOGENOM" id="CLU_432101_0_0_1"/>
<dbReference type="SUPFAM" id="SSF82199">
    <property type="entry name" value="SET domain"/>
    <property type="match status" value="2"/>
</dbReference>
<dbReference type="CDD" id="cd20071">
    <property type="entry name" value="SET_SMYD"/>
    <property type="match status" value="2"/>
</dbReference>
<dbReference type="SMART" id="SM00317">
    <property type="entry name" value="SET"/>
    <property type="match status" value="2"/>
</dbReference>
<evidence type="ECO:0000313" key="3">
    <source>
        <dbReference type="Proteomes" id="UP000002762"/>
    </source>
</evidence>
<dbReference type="PANTHER" id="PTHR47332:SF2">
    <property type="entry name" value="SET-6"/>
    <property type="match status" value="1"/>
</dbReference>
<reference evidence="2 3" key="1">
    <citation type="journal article" date="2012" name="Sci. Rep.">
        <title>Genomic perspectives on the evolution of fungal entomopathogenicity in Beauveria bassiana.</title>
        <authorList>
            <person name="Xiao G."/>
            <person name="Ying S.H."/>
            <person name="Zheng P."/>
            <person name="Wang Z.L."/>
            <person name="Zhang S."/>
            <person name="Xie X.Q."/>
            <person name="Shang Y."/>
            <person name="St Leger R.J."/>
            <person name="Zhao G.P."/>
            <person name="Wang C."/>
            <person name="Feng M.G."/>
        </authorList>
    </citation>
    <scope>NUCLEOTIDE SEQUENCE [LARGE SCALE GENOMIC DNA]</scope>
    <source>
        <strain evidence="2 3">ARSEF 2860</strain>
    </source>
</reference>
<dbReference type="PROSITE" id="PS50280">
    <property type="entry name" value="SET"/>
    <property type="match status" value="2"/>
</dbReference>